<gene>
    <name evidence="1" type="ORF">D5086_018078</name>
</gene>
<name>A0ACC4BNQ7_POPAL</name>
<proteinExistence type="predicted"/>
<evidence type="ECO:0000313" key="1">
    <source>
        <dbReference type="EMBL" id="KAL3580243.1"/>
    </source>
</evidence>
<protein>
    <submittedName>
        <fullName evidence="1">Uncharacterized protein</fullName>
    </submittedName>
</protein>
<keyword evidence="2" id="KW-1185">Reference proteome</keyword>
<organism evidence="1 2">
    <name type="scientific">Populus alba</name>
    <name type="common">White poplar</name>
    <dbReference type="NCBI Taxonomy" id="43335"/>
    <lineage>
        <taxon>Eukaryota</taxon>
        <taxon>Viridiplantae</taxon>
        <taxon>Streptophyta</taxon>
        <taxon>Embryophyta</taxon>
        <taxon>Tracheophyta</taxon>
        <taxon>Spermatophyta</taxon>
        <taxon>Magnoliopsida</taxon>
        <taxon>eudicotyledons</taxon>
        <taxon>Gunneridae</taxon>
        <taxon>Pentapetalae</taxon>
        <taxon>rosids</taxon>
        <taxon>fabids</taxon>
        <taxon>Malpighiales</taxon>
        <taxon>Salicaceae</taxon>
        <taxon>Saliceae</taxon>
        <taxon>Populus</taxon>
    </lineage>
</organism>
<sequence length="225" mass="24862">MLIFDDIFTRGDVASELSISESPPSSNSSSRSLRSYPESLHKPIIFHRAHSMSNNKPNYQPTPYPNTYPRVDHLQDLKVVMGMAKTWVPSYESFRNVSNCFRCGFTIIQSNTYINKNSRNPEMARDSCLARVTAGVAVGGAIGGAVGAVYGTYEAVRYKKVRNSQKTMACTGFCDPHFAVLAGLEVLISPEMLRKFCCLVPPLVLGVCLRSGVDFVKPTVLKGRR</sequence>
<evidence type="ECO:0000313" key="2">
    <source>
        <dbReference type="Proteomes" id="UP000309997"/>
    </source>
</evidence>
<dbReference type="Proteomes" id="UP000309997">
    <property type="component" value="Unassembled WGS sequence"/>
</dbReference>
<dbReference type="EMBL" id="RCHU02000009">
    <property type="protein sequence ID" value="KAL3580243.1"/>
    <property type="molecule type" value="Genomic_DNA"/>
</dbReference>
<accession>A0ACC4BNQ7</accession>
<reference evidence="1 2" key="1">
    <citation type="journal article" date="2024" name="Plant Biotechnol. J.">
        <title>Genome and CRISPR/Cas9 system of a widespread forest tree (Populus alba) in the world.</title>
        <authorList>
            <person name="Liu Y.J."/>
            <person name="Jiang P.F."/>
            <person name="Han X.M."/>
            <person name="Li X.Y."/>
            <person name="Wang H.M."/>
            <person name="Wang Y.J."/>
            <person name="Wang X.X."/>
            <person name="Zeng Q.Y."/>
        </authorList>
    </citation>
    <scope>NUCLEOTIDE SEQUENCE [LARGE SCALE GENOMIC DNA]</scope>
    <source>
        <strain evidence="2">cv. PAL-ZL1</strain>
    </source>
</reference>
<comment type="caution">
    <text evidence="1">The sequence shown here is derived from an EMBL/GenBank/DDBJ whole genome shotgun (WGS) entry which is preliminary data.</text>
</comment>